<accession>A0AAN5CWR5</accession>
<sequence>SYLIIGGLSPISLRGVIPQVLESAETKKVVIYDDLSGGSSSSSPTLSDSRVSIVVGSTFNEQLLQKTLTDNEITHVVDIASLSTPRETSPIAVARTSVVGFTHVLDAMRHYGGNPRFVLVSREPSSNRPLSEHTPPLPYSLVAANSMAVESMLHSYVISYRMPLTIARLSEGVLAHDLSRGLSAAFFAAAASDASFSAISITDAARGILAMLNKGVAPEIYNIGGEAMVTQKAVKECIEKVKAGSCCTISSNNPTTFPIERAEKELDWTPEQKNLCEIIKSELAAAAAAPGKLHSFTKVLLFGTDQPTGKKIVKALEARSISVVLGTSKPGEDPINVVKEEVFRVAPSNIVFVGDRNSDPAYFDQEPKPAKLRENVSTNLYSPWILAAICERVRCHFAYVQTFKEEECFLNVGNDEKWPESGTNEEGRDHFQADHTTSEGVVKGFTKKLLEQFTSEYQTRFLLSETAVDDANLASIVERISKMSVA</sequence>
<dbReference type="InterPro" id="IPR036291">
    <property type="entry name" value="NAD(P)-bd_dom_sf"/>
</dbReference>
<name>A0AAN5CWR5_9BILA</name>
<gene>
    <name evidence="3" type="ORF">PMAYCL1PPCAC_21667</name>
</gene>
<feature type="domain" description="NAD-dependent epimerase/dehydratase" evidence="2">
    <location>
        <begin position="41"/>
        <end position="224"/>
    </location>
</feature>
<dbReference type="Gene3D" id="3.40.50.720">
    <property type="entry name" value="NAD(P)-binding Rossmann-like Domain"/>
    <property type="match status" value="1"/>
</dbReference>
<dbReference type="InterPro" id="IPR001509">
    <property type="entry name" value="Epimerase_deHydtase"/>
</dbReference>
<feature type="non-terminal residue" evidence="3">
    <location>
        <position position="1"/>
    </location>
</feature>
<evidence type="ECO:0000256" key="1">
    <source>
        <dbReference type="ARBA" id="ARBA00007637"/>
    </source>
</evidence>
<reference evidence="4" key="1">
    <citation type="submission" date="2022-10" db="EMBL/GenBank/DDBJ databases">
        <title>Genome assembly of Pristionchus species.</title>
        <authorList>
            <person name="Yoshida K."/>
            <person name="Sommer R.J."/>
        </authorList>
    </citation>
    <scope>NUCLEOTIDE SEQUENCE [LARGE SCALE GENOMIC DNA]</scope>
    <source>
        <strain evidence="4">RS5460</strain>
    </source>
</reference>
<dbReference type="EMBL" id="BTRK01000005">
    <property type="protein sequence ID" value="GMR51472.1"/>
    <property type="molecule type" value="Genomic_DNA"/>
</dbReference>
<dbReference type="Pfam" id="PF01370">
    <property type="entry name" value="Epimerase"/>
    <property type="match status" value="1"/>
</dbReference>
<organism evidence="3 4">
    <name type="scientific">Pristionchus mayeri</name>
    <dbReference type="NCBI Taxonomy" id="1317129"/>
    <lineage>
        <taxon>Eukaryota</taxon>
        <taxon>Metazoa</taxon>
        <taxon>Ecdysozoa</taxon>
        <taxon>Nematoda</taxon>
        <taxon>Chromadorea</taxon>
        <taxon>Rhabditida</taxon>
        <taxon>Rhabditina</taxon>
        <taxon>Diplogasteromorpha</taxon>
        <taxon>Diplogasteroidea</taxon>
        <taxon>Neodiplogasteridae</taxon>
        <taxon>Pristionchus</taxon>
    </lineage>
</organism>
<dbReference type="Proteomes" id="UP001328107">
    <property type="component" value="Unassembled WGS sequence"/>
</dbReference>
<dbReference type="SUPFAM" id="SSF51735">
    <property type="entry name" value="NAD(P)-binding Rossmann-fold domains"/>
    <property type="match status" value="1"/>
</dbReference>
<evidence type="ECO:0000313" key="3">
    <source>
        <dbReference type="EMBL" id="GMR51472.1"/>
    </source>
</evidence>
<protein>
    <recommendedName>
        <fullName evidence="2">NAD-dependent epimerase/dehydratase domain-containing protein</fullName>
    </recommendedName>
</protein>
<evidence type="ECO:0000259" key="2">
    <source>
        <dbReference type="Pfam" id="PF01370"/>
    </source>
</evidence>
<comment type="caution">
    <text evidence="3">The sequence shown here is derived from an EMBL/GenBank/DDBJ whole genome shotgun (WGS) entry which is preliminary data.</text>
</comment>
<proteinExistence type="inferred from homology"/>
<dbReference type="AlphaFoldDB" id="A0AAN5CWR5"/>
<keyword evidence="4" id="KW-1185">Reference proteome</keyword>
<comment type="similarity">
    <text evidence="1">Belongs to the NAD(P)-dependent epimerase/dehydratase family.</text>
</comment>
<dbReference type="PANTHER" id="PTHR43000">
    <property type="entry name" value="DTDP-D-GLUCOSE 4,6-DEHYDRATASE-RELATED"/>
    <property type="match status" value="1"/>
</dbReference>
<evidence type="ECO:0000313" key="4">
    <source>
        <dbReference type="Proteomes" id="UP001328107"/>
    </source>
</evidence>